<dbReference type="EMBL" id="AP014800">
    <property type="protein sequence ID" value="BAQ70625.1"/>
    <property type="molecule type" value="Genomic_DNA"/>
</dbReference>
<feature type="domain" description="PDZ" evidence="5">
    <location>
        <begin position="382"/>
        <end position="461"/>
    </location>
</feature>
<dbReference type="AlphaFoldDB" id="A0A0D6B708"/>
<dbReference type="PATRIC" id="fig|35806.4.peg.3586"/>
<dbReference type="InterPro" id="IPR009003">
    <property type="entry name" value="Peptidase_S1_PA"/>
</dbReference>
<dbReference type="Gene3D" id="2.40.10.120">
    <property type="match status" value="1"/>
</dbReference>
<dbReference type="PRINTS" id="PR00834">
    <property type="entry name" value="PROTEASES2C"/>
</dbReference>
<dbReference type="PANTHER" id="PTHR22939">
    <property type="entry name" value="SERINE PROTEASE FAMILY S1C HTRA-RELATED"/>
    <property type="match status" value="1"/>
</dbReference>
<reference evidence="6 7" key="1">
    <citation type="submission" date="2015-02" db="EMBL/GenBank/DDBJ databases">
        <title>Genome sequene of Rhodovulum sulfidophilum DSM 2351.</title>
        <authorList>
            <person name="Nagao N."/>
        </authorList>
    </citation>
    <scope>NUCLEOTIDE SEQUENCE [LARGE SCALE GENOMIC DNA]</scope>
    <source>
        <strain evidence="6 7">DSM 2351</strain>
    </source>
</reference>
<gene>
    <name evidence="6" type="ORF">NHU_03492</name>
</gene>
<dbReference type="InterPro" id="IPR036034">
    <property type="entry name" value="PDZ_sf"/>
</dbReference>
<dbReference type="Pfam" id="PF13365">
    <property type="entry name" value="Trypsin_2"/>
    <property type="match status" value="1"/>
</dbReference>
<accession>A0A0D6B708</accession>
<dbReference type="KEGG" id="rsu:NHU_03492"/>
<organism evidence="6 7">
    <name type="scientific">Rhodovulum sulfidophilum</name>
    <name type="common">Rhodobacter sulfidophilus</name>
    <dbReference type="NCBI Taxonomy" id="35806"/>
    <lineage>
        <taxon>Bacteria</taxon>
        <taxon>Pseudomonadati</taxon>
        <taxon>Pseudomonadota</taxon>
        <taxon>Alphaproteobacteria</taxon>
        <taxon>Rhodobacterales</taxon>
        <taxon>Paracoccaceae</taxon>
        <taxon>Rhodovulum</taxon>
    </lineage>
</organism>
<dbReference type="InterPro" id="IPR001478">
    <property type="entry name" value="PDZ"/>
</dbReference>
<dbReference type="GO" id="GO:0006515">
    <property type="term" value="P:protein quality control for misfolded or incompletely synthesized proteins"/>
    <property type="evidence" value="ECO:0007669"/>
    <property type="project" value="TreeGrafter"/>
</dbReference>
<dbReference type="InterPro" id="IPR001940">
    <property type="entry name" value="Peptidase_S1C"/>
</dbReference>
<dbReference type="eggNOG" id="COG0265">
    <property type="taxonomic scope" value="Bacteria"/>
</dbReference>
<dbReference type="Proteomes" id="UP000064912">
    <property type="component" value="Chromosome"/>
</dbReference>
<evidence type="ECO:0000259" key="5">
    <source>
        <dbReference type="SMART" id="SM00228"/>
    </source>
</evidence>
<dbReference type="Gene3D" id="2.30.42.60">
    <property type="match status" value="1"/>
</dbReference>
<evidence type="ECO:0000313" key="6">
    <source>
        <dbReference type="EMBL" id="BAQ70625.1"/>
    </source>
</evidence>
<dbReference type="PANTHER" id="PTHR22939:SF129">
    <property type="entry name" value="SERINE PROTEASE HTRA2, MITOCHONDRIAL"/>
    <property type="match status" value="1"/>
</dbReference>
<name>A0A0D6B708_RHOSU</name>
<feature type="domain" description="PDZ" evidence="5">
    <location>
        <begin position="272"/>
        <end position="352"/>
    </location>
</feature>
<proteinExistence type="inferred from homology"/>
<dbReference type="MEROPS" id="S01.442"/>
<dbReference type="Gene3D" id="2.30.42.10">
    <property type="match status" value="1"/>
</dbReference>
<dbReference type="SMART" id="SM00228">
    <property type="entry name" value="PDZ"/>
    <property type="match status" value="2"/>
</dbReference>
<dbReference type="GO" id="GO:0004252">
    <property type="term" value="F:serine-type endopeptidase activity"/>
    <property type="evidence" value="ECO:0007669"/>
    <property type="project" value="InterPro"/>
</dbReference>
<evidence type="ECO:0000256" key="2">
    <source>
        <dbReference type="ARBA" id="ARBA00022670"/>
    </source>
</evidence>
<sequence length="470" mass="49386">MPPIRSVPMPRLATLLCLLLIAGPLAAENRLPESRAEIQLSFSPVVREAAPAVVNVFTSRVVADRPTPFAADPFFSDLFRNFGRAQPRVENALGSGVIVSPDGMVVSNYHVVGRADQIRVVLADRREFEAEVLLADEESDLAVLRLEGAHDLPSLPLRDSDEIEVGDLVLAIGNPFGIGQTVSSGIVSGLARSGLSIGGGRGYFIQTDAAINPGNSGGALVDMAGRLVGINTAILSRSGGSNGIGFAIPANLVSRFIEQAEAGAQRFQRPWAGLSGQPVDAALAEALGMDSPRGVVLNALHPESPFRAAGLGVGDVVLALGGDPVNTPQEMLFRLSAEGIGRQIEVSYRHRGAARPQTASVDLVAPPETPPRDPLTIRRQSVLAGLSVVNLNPAVVQENALPAGLSGVLVTDPGAIGGRGGLAPGDILLQINDREIRSTADVAAAARKGGRRWYVEYLRNGRRGVLRFRV</sequence>
<keyword evidence="4" id="KW-0720">Serine protease</keyword>
<evidence type="ECO:0000256" key="4">
    <source>
        <dbReference type="ARBA" id="ARBA00022825"/>
    </source>
</evidence>
<evidence type="ECO:0000313" key="7">
    <source>
        <dbReference type="Proteomes" id="UP000064912"/>
    </source>
</evidence>
<dbReference type="Pfam" id="PF17820">
    <property type="entry name" value="PDZ_6"/>
    <property type="match status" value="1"/>
</dbReference>
<dbReference type="SUPFAM" id="SSF50156">
    <property type="entry name" value="PDZ domain-like"/>
    <property type="match status" value="2"/>
</dbReference>
<comment type="similarity">
    <text evidence="1">Belongs to the peptidase S1C family.</text>
</comment>
<dbReference type="InterPro" id="IPR041489">
    <property type="entry name" value="PDZ_6"/>
</dbReference>
<dbReference type="Pfam" id="PF13180">
    <property type="entry name" value="PDZ_2"/>
    <property type="match status" value="1"/>
</dbReference>
<evidence type="ECO:0000256" key="3">
    <source>
        <dbReference type="ARBA" id="ARBA00022801"/>
    </source>
</evidence>
<evidence type="ECO:0000256" key="1">
    <source>
        <dbReference type="ARBA" id="ARBA00010541"/>
    </source>
</evidence>
<keyword evidence="3 6" id="KW-0378">Hydrolase</keyword>
<dbReference type="GO" id="GO:0042597">
    <property type="term" value="C:periplasmic space"/>
    <property type="evidence" value="ECO:0007669"/>
    <property type="project" value="TreeGrafter"/>
</dbReference>
<dbReference type="EC" id="3.4.21.107" evidence="6"/>
<protein>
    <submittedName>
        <fullName evidence="6">Protease Do</fullName>
        <ecNumber evidence="6">3.4.21.107</ecNumber>
    </submittedName>
</protein>
<keyword evidence="2 6" id="KW-0645">Protease</keyword>
<dbReference type="SUPFAM" id="SSF50494">
    <property type="entry name" value="Trypsin-like serine proteases"/>
    <property type="match status" value="1"/>
</dbReference>